<dbReference type="PANTHER" id="PTHR21541">
    <property type="entry name" value="BTB POZ DOMAIN CONTAINING 12"/>
    <property type="match status" value="1"/>
</dbReference>
<feature type="non-terminal residue" evidence="1">
    <location>
        <position position="1"/>
    </location>
</feature>
<comment type="caution">
    <text evidence="1">The sequence shown here is derived from an EMBL/GenBank/DDBJ whole genome shotgun (WGS) entry which is preliminary data.</text>
</comment>
<dbReference type="Proteomes" id="UP000678393">
    <property type="component" value="Unassembled WGS sequence"/>
</dbReference>
<evidence type="ECO:0008006" key="3">
    <source>
        <dbReference type="Google" id="ProtNLM"/>
    </source>
</evidence>
<evidence type="ECO:0000313" key="1">
    <source>
        <dbReference type="EMBL" id="CAG5128506.1"/>
    </source>
</evidence>
<evidence type="ECO:0000313" key="2">
    <source>
        <dbReference type="Proteomes" id="UP000678393"/>
    </source>
</evidence>
<gene>
    <name evidence="1" type="ORF">CUNI_LOCUS14064</name>
</gene>
<protein>
    <recommendedName>
        <fullName evidence="3">UBZ4-type domain-containing protein</fullName>
    </recommendedName>
</protein>
<dbReference type="PANTHER" id="PTHR21541:SF3">
    <property type="entry name" value="STRUCTURE-SPECIFIC ENDONUCLEASE SUBUNIT SLX4"/>
    <property type="match status" value="1"/>
</dbReference>
<organism evidence="1 2">
    <name type="scientific">Candidula unifasciata</name>
    <dbReference type="NCBI Taxonomy" id="100452"/>
    <lineage>
        <taxon>Eukaryota</taxon>
        <taxon>Metazoa</taxon>
        <taxon>Spiralia</taxon>
        <taxon>Lophotrochozoa</taxon>
        <taxon>Mollusca</taxon>
        <taxon>Gastropoda</taxon>
        <taxon>Heterobranchia</taxon>
        <taxon>Euthyneura</taxon>
        <taxon>Panpulmonata</taxon>
        <taxon>Eupulmonata</taxon>
        <taxon>Stylommatophora</taxon>
        <taxon>Helicina</taxon>
        <taxon>Helicoidea</taxon>
        <taxon>Geomitridae</taxon>
        <taxon>Candidula</taxon>
    </lineage>
</organism>
<proteinExistence type="predicted"/>
<accession>A0A8S3ZMF4</accession>
<name>A0A8S3ZMF4_9EUPU</name>
<dbReference type="AlphaFoldDB" id="A0A8S3ZMF4"/>
<feature type="non-terminal residue" evidence="1">
    <location>
        <position position="76"/>
    </location>
</feature>
<sequence length="76" mass="8862">KNKARMDGIIDQVECHICSTNLTYLNSQRRQQHVNQCIDKEDATRQEETEHQRQIEVARTSVLNCPMCGKKFKVQS</sequence>
<reference evidence="1" key="1">
    <citation type="submission" date="2021-04" db="EMBL/GenBank/DDBJ databases">
        <authorList>
            <consortium name="Molecular Ecology Group"/>
        </authorList>
    </citation>
    <scope>NUCLEOTIDE SEQUENCE</scope>
</reference>
<dbReference type="OrthoDB" id="5576441at2759"/>
<dbReference type="EMBL" id="CAJHNH020003090">
    <property type="protein sequence ID" value="CAG5128506.1"/>
    <property type="molecule type" value="Genomic_DNA"/>
</dbReference>
<dbReference type="GO" id="GO:0000712">
    <property type="term" value="P:resolution of meiotic recombination intermediates"/>
    <property type="evidence" value="ECO:0007669"/>
    <property type="project" value="TreeGrafter"/>
</dbReference>
<dbReference type="GO" id="GO:0033557">
    <property type="term" value="C:Slx1-Slx4 complex"/>
    <property type="evidence" value="ECO:0007669"/>
    <property type="project" value="TreeGrafter"/>
</dbReference>
<keyword evidence="2" id="KW-1185">Reference proteome</keyword>